<evidence type="ECO:0000256" key="5">
    <source>
        <dbReference type="PROSITE-ProRule" id="PRU00205"/>
    </source>
</evidence>
<evidence type="ECO:0000256" key="1">
    <source>
        <dbReference type="ARBA" id="ARBA00004141"/>
    </source>
</evidence>
<keyword evidence="3 7" id="KW-1133">Transmembrane helix</keyword>
<feature type="compositionally biased region" description="Acidic residues" evidence="6">
    <location>
        <begin position="384"/>
        <end position="405"/>
    </location>
</feature>
<dbReference type="Pfam" id="PF03798">
    <property type="entry name" value="TRAM_LAG1_CLN8"/>
    <property type="match status" value="1"/>
</dbReference>
<dbReference type="OrthoDB" id="537032at2759"/>
<dbReference type="PROSITE" id="PS50922">
    <property type="entry name" value="TLC"/>
    <property type="match status" value="1"/>
</dbReference>
<name>K8F6H2_9CHLO</name>
<dbReference type="InterPro" id="IPR016439">
    <property type="entry name" value="Lag1/Lac1-like"/>
</dbReference>
<gene>
    <name evidence="9" type="ORF">Bathy06g02360</name>
</gene>
<comment type="subcellular location">
    <subcellularLocation>
        <location evidence="1">Membrane</location>
        <topology evidence="1">Multi-pass membrane protein</topology>
    </subcellularLocation>
</comment>
<dbReference type="InterPro" id="IPR006634">
    <property type="entry name" value="TLC-dom"/>
</dbReference>
<feature type="transmembrane region" description="Helical" evidence="7">
    <location>
        <begin position="302"/>
        <end position="324"/>
    </location>
</feature>
<organism evidence="9 10">
    <name type="scientific">Bathycoccus prasinos</name>
    <dbReference type="NCBI Taxonomy" id="41875"/>
    <lineage>
        <taxon>Eukaryota</taxon>
        <taxon>Viridiplantae</taxon>
        <taxon>Chlorophyta</taxon>
        <taxon>Mamiellophyceae</taxon>
        <taxon>Mamiellales</taxon>
        <taxon>Bathycoccaceae</taxon>
        <taxon>Bathycoccus</taxon>
    </lineage>
</organism>
<feature type="domain" description="TLC" evidence="8">
    <location>
        <begin position="131"/>
        <end position="376"/>
    </location>
</feature>
<dbReference type="KEGG" id="bpg:Bathy06g02360"/>
<evidence type="ECO:0000256" key="6">
    <source>
        <dbReference type="SAM" id="MobiDB-lite"/>
    </source>
</evidence>
<dbReference type="EMBL" id="FO082273">
    <property type="protein sequence ID" value="CCO17183.1"/>
    <property type="molecule type" value="Genomic_DNA"/>
</dbReference>
<sequence length="412" mass="47427">MSSSSSSSSARSSGTVVLEETRTIVVETLRSALFSSSSDDDGKKMSFFSLLNSPQRFMMKKDEKMLFREPSLDVDVKVVCVLSVALFVLNKTVKVFLVEPIARKCLNSSSLGEEEDDKKNKKKTKRRKERMMKKAVQKFSQSALEAMIYLSFFLLGLRIVKTQPWFWPSFNWWKNQTSDSRTSADFRGYYLLYVARYVAEIISVGLEYDRKDKREMLLHHFSTVFLIGISYAYGFTRVGGIIMLLLDPADVPLHVAKLFKYVADARKIELNKKRSGRSNNNRAMATQRAITVGKRCQFMADVLFGVFMVTFFITRLVMYPYVVYSSHFECRKFVNVERNLALLIGYWSCIVLLYIVLALQAYWFYLILKVAIKVVTKGEAEDVRSDDEGEDEDEDDTEDSDDENELEGKKKK</sequence>
<dbReference type="RefSeq" id="XP_007512583.1">
    <property type="nucleotide sequence ID" value="XM_007512521.1"/>
</dbReference>
<feature type="transmembrane region" description="Helical" evidence="7">
    <location>
        <begin position="135"/>
        <end position="160"/>
    </location>
</feature>
<dbReference type="GO" id="GO:0046513">
    <property type="term" value="P:ceramide biosynthetic process"/>
    <property type="evidence" value="ECO:0007669"/>
    <property type="project" value="InterPro"/>
</dbReference>
<dbReference type="SMART" id="SM00724">
    <property type="entry name" value="TLC"/>
    <property type="match status" value="1"/>
</dbReference>
<dbReference type="eggNOG" id="KOG1607">
    <property type="taxonomic scope" value="Eukaryota"/>
</dbReference>
<keyword evidence="4 5" id="KW-0472">Membrane</keyword>
<dbReference type="AlphaFoldDB" id="K8F6H2"/>
<dbReference type="GeneID" id="19015216"/>
<evidence type="ECO:0000313" key="9">
    <source>
        <dbReference type="EMBL" id="CCO17183.1"/>
    </source>
</evidence>
<protein>
    <recommendedName>
        <fullName evidence="8">TLC domain-containing protein</fullName>
    </recommendedName>
</protein>
<feature type="transmembrane region" description="Helical" evidence="7">
    <location>
        <begin position="217"/>
        <end position="236"/>
    </location>
</feature>
<evidence type="ECO:0000256" key="7">
    <source>
        <dbReference type="SAM" id="Phobius"/>
    </source>
</evidence>
<evidence type="ECO:0000313" key="10">
    <source>
        <dbReference type="Proteomes" id="UP000198341"/>
    </source>
</evidence>
<reference evidence="9 10" key="1">
    <citation type="submission" date="2011-10" db="EMBL/GenBank/DDBJ databases">
        <authorList>
            <person name="Genoscope - CEA"/>
        </authorList>
    </citation>
    <scope>NUCLEOTIDE SEQUENCE [LARGE SCALE GENOMIC DNA]</scope>
    <source>
        <strain evidence="9 10">RCC 1105</strain>
    </source>
</reference>
<proteinExistence type="predicted"/>
<dbReference type="GO" id="GO:0050291">
    <property type="term" value="F:sphingosine N-acyltransferase activity"/>
    <property type="evidence" value="ECO:0007669"/>
    <property type="project" value="InterPro"/>
</dbReference>
<evidence type="ECO:0000256" key="4">
    <source>
        <dbReference type="ARBA" id="ARBA00023136"/>
    </source>
</evidence>
<evidence type="ECO:0000256" key="3">
    <source>
        <dbReference type="ARBA" id="ARBA00022989"/>
    </source>
</evidence>
<dbReference type="STRING" id="41875.K8F6H2"/>
<accession>K8F6H2</accession>
<dbReference type="Proteomes" id="UP000198341">
    <property type="component" value="Chromosome 6"/>
</dbReference>
<dbReference type="GO" id="GO:0005789">
    <property type="term" value="C:endoplasmic reticulum membrane"/>
    <property type="evidence" value="ECO:0007669"/>
    <property type="project" value="UniProtKB-SubCell"/>
</dbReference>
<keyword evidence="10" id="KW-1185">Reference proteome</keyword>
<evidence type="ECO:0000259" key="8">
    <source>
        <dbReference type="PROSITE" id="PS50922"/>
    </source>
</evidence>
<keyword evidence="2 5" id="KW-0812">Transmembrane</keyword>
<evidence type="ECO:0000256" key="2">
    <source>
        <dbReference type="ARBA" id="ARBA00022692"/>
    </source>
</evidence>
<dbReference type="PANTHER" id="PTHR12560">
    <property type="entry name" value="LONGEVITY ASSURANCE FACTOR 1 LAG1"/>
    <property type="match status" value="1"/>
</dbReference>
<feature type="transmembrane region" description="Helical" evidence="7">
    <location>
        <begin position="344"/>
        <end position="368"/>
    </location>
</feature>
<dbReference type="PANTHER" id="PTHR12560:SF0">
    <property type="entry name" value="LD18904P"/>
    <property type="match status" value="1"/>
</dbReference>
<feature type="region of interest" description="Disordered" evidence="6">
    <location>
        <begin position="379"/>
        <end position="412"/>
    </location>
</feature>